<feature type="non-terminal residue" evidence="3">
    <location>
        <position position="1"/>
    </location>
</feature>
<evidence type="ECO:0000256" key="1">
    <source>
        <dbReference type="SAM" id="Phobius"/>
    </source>
</evidence>
<dbReference type="SUPFAM" id="SSF57184">
    <property type="entry name" value="Growth factor receptor domain"/>
    <property type="match status" value="1"/>
</dbReference>
<evidence type="ECO:0000313" key="4">
    <source>
        <dbReference type="Proteomes" id="UP001642464"/>
    </source>
</evidence>
<keyword evidence="4" id="KW-1185">Reference proteome</keyword>
<feature type="transmembrane region" description="Helical" evidence="1">
    <location>
        <begin position="389"/>
        <end position="408"/>
    </location>
</feature>
<keyword evidence="1" id="KW-0472">Membrane</keyword>
<dbReference type="Proteomes" id="UP001642464">
    <property type="component" value="Unassembled WGS sequence"/>
</dbReference>
<gene>
    <name evidence="3" type="ORF">SCF082_LOCUS6353</name>
</gene>
<dbReference type="Gene3D" id="2.10.50.10">
    <property type="entry name" value="Tumor Necrosis Factor Receptor, subunit A, domain 2"/>
    <property type="match status" value="1"/>
</dbReference>
<protein>
    <submittedName>
        <fullName evidence="3">Internalin-A</fullName>
    </submittedName>
</protein>
<dbReference type="InterPro" id="IPR009030">
    <property type="entry name" value="Growth_fac_rcpt_cys_sf"/>
</dbReference>
<dbReference type="InterPro" id="IPR001611">
    <property type="entry name" value="Leu-rich_rpt"/>
</dbReference>
<reference evidence="3 4" key="1">
    <citation type="submission" date="2024-02" db="EMBL/GenBank/DDBJ databases">
        <authorList>
            <person name="Chen Y."/>
            <person name="Shah S."/>
            <person name="Dougan E. K."/>
            <person name="Thang M."/>
            <person name="Chan C."/>
        </authorList>
    </citation>
    <scope>NUCLEOTIDE SEQUENCE [LARGE SCALE GENOMIC DNA]</scope>
</reference>
<name>A0ABP0IFG8_9DINO</name>
<keyword evidence="1" id="KW-1133">Transmembrane helix</keyword>
<dbReference type="InterPro" id="IPR032675">
    <property type="entry name" value="LRR_dom_sf"/>
</dbReference>
<organism evidence="3 4">
    <name type="scientific">Durusdinium trenchii</name>
    <dbReference type="NCBI Taxonomy" id="1381693"/>
    <lineage>
        <taxon>Eukaryota</taxon>
        <taxon>Sar</taxon>
        <taxon>Alveolata</taxon>
        <taxon>Dinophyceae</taxon>
        <taxon>Suessiales</taxon>
        <taxon>Symbiodiniaceae</taxon>
        <taxon>Durusdinium</taxon>
    </lineage>
</organism>
<accession>A0ABP0IFG8</accession>
<dbReference type="Pfam" id="PF07699">
    <property type="entry name" value="Ephrin_rec_like"/>
    <property type="match status" value="1"/>
</dbReference>
<proteinExistence type="predicted"/>
<evidence type="ECO:0000259" key="2">
    <source>
        <dbReference type="Pfam" id="PF07699"/>
    </source>
</evidence>
<comment type="caution">
    <text evidence="3">The sequence shown here is derived from an EMBL/GenBank/DDBJ whole genome shotgun (WGS) entry which is preliminary data.</text>
</comment>
<keyword evidence="1" id="KW-0812">Transmembrane</keyword>
<sequence length="618" mass="67131">VTGRVSLRWGGHFQHLRTMKLHHSQVQFVPDGEEMKILRRVQELSAVNLTLPDLTNLDLSNCPVQSSAEDLLQLLARSRHLATLKASNAGLHGSISSEVEDLWFFESLKTLDFSWNNITEFTSLPGVNRVLYRLQHNHHLWVDKEILKKAVQSEIILDLANTELVNLWAAEQLLHDGVFKLTDDLARRDETNGYGCQDLIDGSLHVTPSMFLPKELCRCMPGYRGFGAKCQKCPANTFKSVDGPSACVPCPANSTSEEGASAESFCKCSFGELHPDGCSCHAHYALQVDSCVACSKLHLQCNVSGMRAATAPPELGYARLEPGDEEARKCLFPATVRCPPRDDASSAVVGAPCAAGYRGTLCTSCAEGFRATHEGRRCKPCAAASWRSLWVAGVVLLIVAVLAGWFAWRVYRDVSQEGPANGRKLLWELLSLQAPILLHTVQLWTVLSRLPTISAAVTQQLAATQRLESDTDAALPEVPYLEALQLTVSELQNSLNLQCIFDAELVRTLSALASPLAPLMLLAGCAALELCQKGLGVNIALNLITFLFIGGASSTAQLLSCQSTDGDGERLGHHAFRAALPQLKCDESSGIGSWIDVAGYSSAFGTLAVHRMVSTDCH</sequence>
<dbReference type="InterPro" id="IPR011641">
    <property type="entry name" value="Tyr-kin_ephrin_A/B_rcpt-like"/>
</dbReference>
<feature type="domain" description="Tyrosine-protein kinase ephrin type A/B receptor-like" evidence="2">
    <location>
        <begin position="228"/>
        <end position="266"/>
    </location>
</feature>
<dbReference type="SUPFAM" id="SSF52058">
    <property type="entry name" value="L domain-like"/>
    <property type="match status" value="1"/>
</dbReference>
<dbReference type="SMART" id="SM01411">
    <property type="entry name" value="Ephrin_rec_like"/>
    <property type="match status" value="1"/>
</dbReference>
<dbReference type="PROSITE" id="PS51450">
    <property type="entry name" value="LRR"/>
    <property type="match status" value="1"/>
</dbReference>
<dbReference type="Gene3D" id="3.80.10.10">
    <property type="entry name" value="Ribonuclease Inhibitor"/>
    <property type="match status" value="1"/>
</dbReference>
<dbReference type="EMBL" id="CAXAMM010003492">
    <property type="protein sequence ID" value="CAK9000115.1"/>
    <property type="molecule type" value="Genomic_DNA"/>
</dbReference>
<evidence type="ECO:0000313" key="3">
    <source>
        <dbReference type="EMBL" id="CAK9000115.1"/>
    </source>
</evidence>